<keyword evidence="1" id="KW-1133">Transmembrane helix</keyword>
<feature type="transmembrane region" description="Helical" evidence="1">
    <location>
        <begin position="179"/>
        <end position="204"/>
    </location>
</feature>
<dbReference type="EMBL" id="SRYR01000001">
    <property type="protein sequence ID" value="TGY44483.1"/>
    <property type="molecule type" value="Genomic_DNA"/>
</dbReference>
<dbReference type="AlphaFoldDB" id="A0A4S2DT94"/>
<organism evidence="2 3">
    <name type="scientific">Clostridium sartagoforme</name>
    <dbReference type="NCBI Taxonomy" id="84031"/>
    <lineage>
        <taxon>Bacteria</taxon>
        <taxon>Bacillati</taxon>
        <taxon>Bacillota</taxon>
        <taxon>Clostridia</taxon>
        <taxon>Eubacteriales</taxon>
        <taxon>Clostridiaceae</taxon>
        <taxon>Clostridium</taxon>
    </lineage>
</organism>
<keyword evidence="1" id="KW-0472">Membrane</keyword>
<comment type="caution">
    <text evidence="2">The sequence shown here is derived from an EMBL/GenBank/DDBJ whole genome shotgun (WGS) entry which is preliminary data.</text>
</comment>
<feature type="transmembrane region" description="Helical" evidence="1">
    <location>
        <begin position="12"/>
        <end position="34"/>
    </location>
</feature>
<evidence type="ECO:0000256" key="1">
    <source>
        <dbReference type="SAM" id="Phobius"/>
    </source>
</evidence>
<dbReference type="OrthoDB" id="1905704at2"/>
<reference evidence="2 3" key="1">
    <citation type="submission" date="2019-04" db="EMBL/GenBank/DDBJ databases">
        <title>Microbes associate with the intestines of laboratory mice.</title>
        <authorList>
            <person name="Navarre W."/>
            <person name="Wong E."/>
            <person name="Huang K."/>
            <person name="Tropini C."/>
            <person name="Ng K."/>
            <person name="Yu B."/>
        </authorList>
    </citation>
    <scope>NUCLEOTIDE SEQUENCE [LARGE SCALE GENOMIC DNA]</scope>
    <source>
        <strain evidence="2 3">NM50_B9-20</strain>
    </source>
</reference>
<protein>
    <submittedName>
        <fullName evidence="2">ABC-2 transporter permease</fullName>
    </submittedName>
</protein>
<dbReference type="Pfam" id="PF13346">
    <property type="entry name" value="ABC2_membrane_5"/>
    <property type="match status" value="1"/>
</dbReference>
<dbReference type="Proteomes" id="UP000306888">
    <property type="component" value="Unassembled WGS sequence"/>
</dbReference>
<evidence type="ECO:0000313" key="3">
    <source>
        <dbReference type="Proteomes" id="UP000306888"/>
    </source>
</evidence>
<proteinExistence type="predicted"/>
<feature type="transmembrane region" description="Helical" evidence="1">
    <location>
        <begin position="151"/>
        <end position="173"/>
    </location>
</feature>
<dbReference type="RefSeq" id="WP_136005688.1">
    <property type="nucleotide sequence ID" value="NZ_SRYR01000001.1"/>
</dbReference>
<keyword evidence="3" id="KW-1185">Reference proteome</keyword>
<accession>A0A4S2DT94</accession>
<name>A0A4S2DT94_9CLOT</name>
<dbReference type="InterPro" id="IPR025699">
    <property type="entry name" value="ABC2_memb-like"/>
</dbReference>
<gene>
    <name evidence="2" type="ORF">E5347_06625</name>
</gene>
<keyword evidence="1" id="KW-0812">Transmembrane</keyword>
<sequence length="208" mass="23509">MKKIINLILLQFETVFALKKYMALIIGIAVFMVIMQPNMLSFAGSLFIMATCYNSAFYEEKSKVNYLVYSLPIKISEYIVSKYIFVAINTLISMGISAVLYFIMTNFNIISSEETFPLWALMLILAGIGIFMMTLLIPLELLLGFEKARIALVFLTVFPMVFSTELVNLLPQIDISSNIVIILIALIVFTVVLASYFITSNLFVKKEV</sequence>
<feature type="transmembrane region" description="Helical" evidence="1">
    <location>
        <begin position="116"/>
        <end position="139"/>
    </location>
</feature>
<evidence type="ECO:0000313" key="2">
    <source>
        <dbReference type="EMBL" id="TGY44483.1"/>
    </source>
</evidence>
<feature type="transmembrane region" description="Helical" evidence="1">
    <location>
        <begin position="79"/>
        <end position="104"/>
    </location>
</feature>